<gene>
    <name evidence="2" type="ORF">DFH07DRAFT_776624</name>
</gene>
<protein>
    <submittedName>
        <fullName evidence="2">Uncharacterized protein</fullName>
    </submittedName>
</protein>
<proteinExistence type="predicted"/>
<evidence type="ECO:0000313" key="2">
    <source>
        <dbReference type="EMBL" id="KAJ7745862.1"/>
    </source>
</evidence>
<name>A0AAD7N606_9AGAR</name>
<feature type="transmembrane region" description="Helical" evidence="1">
    <location>
        <begin position="44"/>
        <end position="63"/>
    </location>
</feature>
<keyword evidence="1" id="KW-0812">Transmembrane</keyword>
<dbReference type="AlphaFoldDB" id="A0AAD7N606"/>
<comment type="caution">
    <text evidence="2">The sequence shown here is derived from an EMBL/GenBank/DDBJ whole genome shotgun (WGS) entry which is preliminary data.</text>
</comment>
<keyword evidence="1" id="KW-0472">Membrane</keyword>
<keyword evidence="1" id="KW-1133">Transmembrane helix</keyword>
<feature type="transmembrane region" description="Helical" evidence="1">
    <location>
        <begin position="72"/>
        <end position="93"/>
    </location>
</feature>
<sequence length="156" mass="17037">MLCFATIQVVLHGVIAAVSLWMVRLVVEGHALSRASLIRSRVVFAQYILLLTNNAFADGLFIYRCYVVWGRVIYIVILPIAMLTCTTILGYIGSVQNDYLSESLFTAKIAFIFSGATNLMLTSLTVSGVVHQTIVQNIAVGAIPQIVASIPSLRVF</sequence>
<feature type="transmembrane region" description="Helical" evidence="1">
    <location>
        <begin position="105"/>
        <end position="126"/>
    </location>
</feature>
<evidence type="ECO:0000313" key="3">
    <source>
        <dbReference type="Proteomes" id="UP001215280"/>
    </source>
</evidence>
<evidence type="ECO:0000256" key="1">
    <source>
        <dbReference type="SAM" id="Phobius"/>
    </source>
</evidence>
<keyword evidence="3" id="KW-1185">Reference proteome</keyword>
<accession>A0AAD7N606</accession>
<organism evidence="2 3">
    <name type="scientific">Mycena maculata</name>
    <dbReference type="NCBI Taxonomy" id="230809"/>
    <lineage>
        <taxon>Eukaryota</taxon>
        <taxon>Fungi</taxon>
        <taxon>Dikarya</taxon>
        <taxon>Basidiomycota</taxon>
        <taxon>Agaricomycotina</taxon>
        <taxon>Agaricomycetes</taxon>
        <taxon>Agaricomycetidae</taxon>
        <taxon>Agaricales</taxon>
        <taxon>Marasmiineae</taxon>
        <taxon>Mycenaceae</taxon>
        <taxon>Mycena</taxon>
    </lineage>
</organism>
<dbReference type="EMBL" id="JARJLG010000101">
    <property type="protein sequence ID" value="KAJ7745862.1"/>
    <property type="molecule type" value="Genomic_DNA"/>
</dbReference>
<dbReference type="Proteomes" id="UP001215280">
    <property type="component" value="Unassembled WGS sequence"/>
</dbReference>
<reference evidence="2" key="1">
    <citation type="submission" date="2023-03" db="EMBL/GenBank/DDBJ databases">
        <title>Massive genome expansion in bonnet fungi (Mycena s.s.) driven by repeated elements and novel gene families across ecological guilds.</title>
        <authorList>
            <consortium name="Lawrence Berkeley National Laboratory"/>
            <person name="Harder C.B."/>
            <person name="Miyauchi S."/>
            <person name="Viragh M."/>
            <person name="Kuo A."/>
            <person name="Thoen E."/>
            <person name="Andreopoulos B."/>
            <person name="Lu D."/>
            <person name="Skrede I."/>
            <person name="Drula E."/>
            <person name="Henrissat B."/>
            <person name="Morin E."/>
            <person name="Kohler A."/>
            <person name="Barry K."/>
            <person name="LaButti K."/>
            <person name="Morin E."/>
            <person name="Salamov A."/>
            <person name="Lipzen A."/>
            <person name="Mereny Z."/>
            <person name="Hegedus B."/>
            <person name="Baldrian P."/>
            <person name="Stursova M."/>
            <person name="Weitz H."/>
            <person name="Taylor A."/>
            <person name="Grigoriev I.V."/>
            <person name="Nagy L.G."/>
            <person name="Martin F."/>
            <person name="Kauserud H."/>
        </authorList>
    </citation>
    <scope>NUCLEOTIDE SEQUENCE</scope>
    <source>
        <strain evidence="2">CBHHK188m</strain>
    </source>
</reference>